<name>A0A0B1SL60_OESDE</name>
<evidence type="ECO:0000256" key="6">
    <source>
        <dbReference type="SAM" id="Phobius"/>
    </source>
</evidence>
<proteinExistence type="inferred from homology"/>
<dbReference type="GO" id="GO:0016020">
    <property type="term" value="C:membrane"/>
    <property type="evidence" value="ECO:0007669"/>
    <property type="project" value="UniProtKB-SubCell"/>
</dbReference>
<evidence type="ECO:0000256" key="3">
    <source>
        <dbReference type="ARBA" id="ARBA00022692"/>
    </source>
</evidence>
<dbReference type="EMBL" id="KN567579">
    <property type="protein sequence ID" value="KHJ84616.1"/>
    <property type="molecule type" value="Genomic_DNA"/>
</dbReference>
<organism evidence="7 8">
    <name type="scientific">Oesophagostomum dentatum</name>
    <name type="common">Nodular worm</name>
    <dbReference type="NCBI Taxonomy" id="61180"/>
    <lineage>
        <taxon>Eukaryota</taxon>
        <taxon>Metazoa</taxon>
        <taxon>Ecdysozoa</taxon>
        <taxon>Nematoda</taxon>
        <taxon>Chromadorea</taxon>
        <taxon>Rhabditida</taxon>
        <taxon>Rhabditina</taxon>
        <taxon>Rhabditomorpha</taxon>
        <taxon>Strongyloidea</taxon>
        <taxon>Strongylidae</taxon>
        <taxon>Oesophagostomum</taxon>
    </lineage>
</organism>
<evidence type="ECO:0000256" key="5">
    <source>
        <dbReference type="ARBA" id="ARBA00023136"/>
    </source>
</evidence>
<dbReference type="InterPro" id="IPR002549">
    <property type="entry name" value="AI-2E-like"/>
</dbReference>
<dbReference type="PANTHER" id="PTHR21716:SF4">
    <property type="entry name" value="TRANSMEMBRANE PROTEIN 245"/>
    <property type="match status" value="1"/>
</dbReference>
<accession>A0A0B1SL60</accession>
<evidence type="ECO:0000313" key="7">
    <source>
        <dbReference type="EMBL" id="KHJ84616.1"/>
    </source>
</evidence>
<feature type="transmembrane region" description="Helical" evidence="6">
    <location>
        <begin position="20"/>
        <end position="36"/>
    </location>
</feature>
<evidence type="ECO:0000313" key="8">
    <source>
        <dbReference type="Proteomes" id="UP000053660"/>
    </source>
</evidence>
<keyword evidence="3 6" id="KW-0812">Transmembrane</keyword>
<dbReference type="OrthoDB" id="5970161at2759"/>
<evidence type="ECO:0000256" key="4">
    <source>
        <dbReference type="ARBA" id="ARBA00022989"/>
    </source>
</evidence>
<evidence type="ECO:0000256" key="1">
    <source>
        <dbReference type="ARBA" id="ARBA00004141"/>
    </source>
</evidence>
<comment type="similarity">
    <text evidence="2">Belongs to the autoinducer-2 exporter (AI-2E) (TC 2.A.86) family.</text>
</comment>
<evidence type="ECO:0000256" key="2">
    <source>
        <dbReference type="ARBA" id="ARBA00009773"/>
    </source>
</evidence>
<feature type="transmembrane region" description="Helical" evidence="6">
    <location>
        <begin position="42"/>
        <end position="64"/>
    </location>
</feature>
<reference evidence="7 8" key="1">
    <citation type="submission" date="2014-03" db="EMBL/GenBank/DDBJ databases">
        <title>Draft genome of the hookworm Oesophagostomum dentatum.</title>
        <authorList>
            <person name="Mitreva M."/>
        </authorList>
    </citation>
    <scope>NUCLEOTIDE SEQUENCE [LARGE SCALE GENOMIC DNA]</scope>
    <source>
        <strain evidence="7 8">OD-Hann</strain>
    </source>
</reference>
<sequence>MSFAPHMFADATFYREVKFSHPYVTGLAIIGGMYWLGLQGAIIGPIILCTFLVFVNVFMQYTGLKEDKLKTT</sequence>
<dbReference type="Proteomes" id="UP000053660">
    <property type="component" value="Unassembled WGS sequence"/>
</dbReference>
<dbReference type="AlphaFoldDB" id="A0A0B1SL60"/>
<comment type="subcellular location">
    <subcellularLocation>
        <location evidence="1">Membrane</location>
        <topology evidence="1">Multi-pass membrane protein</topology>
    </subcellularLocation>
</comment>
<gene>
    <name evidence="7" type="ORF">OESDEN_15668</name>
</gene>
<keyword evidence="4 6" id="KW-1133">Transmembrane helix</keyword>
<dbReference type="PANTHER" id="PTHR21716">
    <property type="entry name" value="TRANSMEMBRANE PROTEIN"/>
    <property type="match status" value="1"/>
</dbReference>
<keyword evidence="5 6" id="KW-0472">Membrane</keyword>
<protein>
    <submittedName>
        <fullName evidence="7">Uncharacterized protein</fullName>
    </submittedName>
</protein>
<keyword evidence="8" id="KW-1185">Reference proteome</keyword>